<dbReference type="PANTHER" id="PTHR36852:SF1">
    <property type="entry name" value="PROTEIN GVPL 2"/>
    <property type="match status" value="1"/>
</dbReference>
<evidence type="ECO:0000313" key="6">
    <source>
        <dbReference type="Proteomes" id="UP001617351"/>
    </source>
</evidence>
<comment type="similarity">
    <text evidence="3">Belongs to the gas vesicle GvpF/GvpL family.</text>
</comment>
<dbReference type="Pfam" id="PF06386">
    <property type="entry name" value="GvpL_GvpF"/>
    <property type="match status" value="1"/>
</dbReference>
<feature type="compositionally biased region" description="Basic and acidic residues" evidence="4">
    <location>
        <begin position="166"/>
        <end position="193"/>
    </location>
</feature>
<keyword evidence="1" id="KW-0304">Gas vesicle</keyword>
<gene>
    <name evidence="5" type="ORF">ACIO7M_13335</name>
</gene>
<evidence type="ECO:0000256" key="4">
    <source>
        <dbReference type="SAM" id="MobiDB-lite"/>
    </source>
</evidence>
<proteinExistence type="inferred from homology"/>
<evidence type="ECO:0000256" key="2">
    <source>
        <dbReference type="ARBA" id="ARBA00035108"/>
    </source>
</evidence>
<organism evidence="5 6">
    <name type="scientific">Streptomyces toxytricini</name>
    <name type="common">Actinomyces toxytricini</name>
    <dbReference type="NCBI Taxonomy" id="67369"/>
    <lineage>
        <taxon>Bacteria</taxon>
        <taxon>Bacillati</taxon>
        <taxon>Actinomycetota</taxon>
        <taxon>Actinomycetes</taxon>
        <taxon>Kitasatosporales</taxon>
        <taxon>Streptomycetaceae</taxon>
        <taxon>Streptomyces</taxon>
    </lineage>
</organism>
<name>A0ABW8EFQ2_STRT5</name>
<evidence type="ECO:0000313" key="5">
    <source>
        <dbReference type="EMBL" id="MFJ2822083.1"/>
    </source>
</evidence>
<dbReference type="Proteomes" id="UP001617351">
    <property type="component" value="Unassembled WGS sequence"/>
</dbReference>
<dbReference type="PANTHER" id="PTHR36852">
    <property type="entry name" value="PROTEIN GVPL 2"/>
    <property type="match status" value="1"/>
</dbReference>
<dbReference type="RefSeq" id="WP_402380412.1">
    <property type="nucleotide sequence ID" value="NZ_JBIUYY010000005.1"/>
</dbReference>
<dbReference type="EMBL" id="JBIUYY010000005">
    <property type="protein sequence ID" value="MFJ2822083.1"/>
    <property type="molecule type" value="Genomic_DNA"/>
</dbReference>
<keyword evidence="6" id="KW-1185">Reference proteome</keyword>
<evidence type="ECO:0000256" key="3">
    <source>
        <dbReference type="ARBA" id="ARBA00035643"/>
    </source>
</evidence>
<feature type="region of interest" description="Disordered" evidence="4">
    <location>
        <begin position="145"/>
        <end position="193"/>
    </location>
</feature>
<accession>A0ABW8EFQ2</accession>
<protein>
    <submittedName>
        <fullName evidence="5">GvpL/GvpF family gas vesicle protein</fullName>
    </submittedName>
</protein>
<sequence>MTEDRPLDGDTLFYVYTVIEASATDALPDMPPPLGGGGLRLVSAGRHAAVVEAVDALHFEEEPLRGHLEDLEWLSAVARAHHGVVAAVGGATTTVPMRLATVCRGEEGVRRLLAGADERIAAALVRLAGAQEWGVKLYAGPPPAAPAAGGGTEGGGPAAGASGGRDYLRRRLKDRDVREASRTRAARTARDLHRELSRHAAAAVLHPPQDRRLSRAEGLHVLNAAYLVPAAGREAFLDAVPPPDALDAGLRLEVTGPWVPYSFTAGADEEAGAAL</sequence>
<dbReference type="InterPro" id="IPR009430">
    <property type="entry name" value="GvpL/GvpF"/>
</dbReference>
<reference evidence="5 6" key="1">
    <citation type="submission" date="2024-10" db="EMBL/GenBank/DDBJ databases">
        <title>The Natural Products Discovery Center: Release of the First 8490 Sequenced Strains for Exploring Actinobacteria Biosynthetic Diversity.</title>
        <authorList>
            <person name="Kalkreuter E."/>
            <person name="Kautsar S.A."/>
            <person name="Yang D."/>
            <person name="Bader C.D."/>
            <person name="Teijaro C.N."/>
            <person name="Fluegel L."/>
            <person name="Davis C.M."/>
            <person name="Simpson J.R."/>
            <person name="Lauterbach L."/>
            <person name="Steele A.D."/>
            <person name="Gui C."/>
            <person name="Meng S."/>
            <person name="Li G."/>
            <person name="Viehrig K."/>
            <person name="Ye F."/>
            <person name="Su P."/>
            <person name="Kiefer A.F."/>
            <person name="Nichols A."/>
            <person name="Cepeda A.J."/>
            <person name="Yan W."/>
            <person name="Fan B."/>
            <person name="Jiang Y."/>
            <person name="Adhikari A."/>
            <person name="Zheng C.-J."/>
            <person name="Schuster L."/>
            <person name="Cowan T.M."/>
            <person name="Smanski M.J."/>
            <person name="Chevrette M.G."/>
            <person name="De Carvalho L.P.S."/>
            <person name="Shen B."/>
        </authorList>
    </citation>
    <scope>NUCLEOTIDE SEQUENCE [LARGE SCALE GENOMIC DNA]</scope>
    <source>
        <strain evidence="5 6">NPDC087220</strain>
    </source>
</reference>
<evidence type="ECO:0000256" key="1">
    <source>
        <dbReference type="ARBA" id="ARBA00022987"/>
    </source>
</evidence>
<feature type="compositionally biased region" description="Gly residues" evidence="4">
    <location>
        <begin position="148"/>
        <end position="163"/>
    </location>
</feature>
<comment type="caution">
    <text evidence="5">The sequence shown here is derived from an EMBL/GenBank/DDBJ whole genome shotgun (WGS) entry which is preliminary data.</text>
</comment>
<comment type="subcellular location">
    <subcellularLocation>
        <location evidence="2">Gas vesicle</location>
    </subcellularLocation>
</comment>